<keyword evidence="4" id="KW-1185">Reference proteome</keyword>
<name>A0A840DH56_9MICO</name>
<feature type="transmembrane region" description="Helical" evidence="2">
    <location>
        <begin position="567"/>
        <end position="588"/>
    </location>
</feature>
<dbReference type="AlphaFoldDB" id="A0A840DH56"/>
<organism evidence="3 4">
    <name type="scientific">Canibacter oris</name>
    <dbReference type="NCBI Taxonomy" id="1365628"/>
    <lineage>
        <taxon>Bacteria</taxon>
        <taxon>Bacillati</taxon>
        <taxon>Actinomycetota</taxon>
        <taxon>Actinomycetes</taxon>
        <taxon>Micrococcales</taxon>
        <taxon>Microbacteriaceae</taxon>
        <taxon>Canibacter</taxon>
    </lineage>
</organism>
<keyword evidence="2" id="KW-0472">Membrane</keyword>
<reference evidence="3" key="1">
    <citation type="submission" date="2020-08" db="EMBL/GenBank/DDBJ databases">
        <title>Sequencing the genomes of 1000 actinobacteria strains.</title>
        <authorList>
            <person name="Klenk H.-P."/>
        </authorList>
    </citation>
    <scope>NUCLEOTIDE SEQUENCE [LARGE SCALE GENOMIC DNA]</scope>
    <source>
        <strain evidence="3">DSM 27064</strain>
    </source>
</reference>
<sequence length="593" mass="60455">MNENTPERQLTRRELRELAAQQAAQTTGEYTDTATTGFAVHAEPGYTAEQLRIVEELTAAVQVSRVTAAGTELSRREYRAAREAEYQRLLAEWEAENGPLAAYGVPVAADADATAAFEPVAAVAVTPAAAEDEDTATGAAEAAAEVAPTPQPAVEENTAVGAAGSGTDVQLEAPTALAEDAAVEAEPVVEPVAVGHDGGATTIEGADSGAAVEEIALETDEVALEADDVAPEANAFDAELPATQAFSVAELAEAAGAAEASEAAASAESNTKKRLWPWGKKDKEQQPETAAADAAAAEEEADIAAAVVADVTGADSIAETAETAEAPETGGAVLVDQAADVTEEAAEENAGSVNEPELLEAELVADPEPEVTVFTTENEVIVPAVEEAQVAAEAEIVAGDAAADDADADSATATPESVEYSFPDIAPLDEEVSVFDAGSNREMSATTGFDALINRAVEEETSASVTSGTAALILPTLPEEAVLKAALDEESGVFVSGSIQLPQSVGETGGHHSLHGSDAGEKEVLDEIFETSSHTQPVSALRAVSSQHAQVTQMLAETKKDDSKAPLVFMITGGALVVAAGAVVVAALNGMFG</sequence>
<evidence type="ECO:0000313" key="4">
    <source>
        <dbReference type="Proteomes" id="UP000571183"/>
    </source>
</evidence>
<evidence type="ECO:0000313" key="3">
    <source>
        <dbReference type="EMBL" id="MBB4070802.1"/>
    </source>
</evidence>
<evidence type="ECO:0000256" key="2">
    <source>
        <dbReference type="SAM" id="Phobius"/>
    </source>
</evidence>
<keyword evidence="2" id="KW-1133">Transmembrane helix</keyword>
<protein>
    <submittedName>
        <fullName evidence="3">Uncharacterized protein</fullName>
    </submittedName>
</protein>
<dbReference type="EMBL" id="JACIFD010000001">
    <property type="protein sequence ID" value="MBB4070802.1"/>
    <property type="molecule type" value="Genomic_DNA"/>
</dbReference>
<proteinExistence type="predicted"/>
<accession>A0A840DH56</accession>
<gene>
    <name evidence="3" type="ORF">F5897_000078</name>
</gene>
<dbReference type="Proteomes" id="UP000571183">
    <property type="component" value="Unassembled WGS sequence"/>
</dbReference>
<feature type="region of interest" description="Disordered" evidence="1">
    <location>
        <begin position="262"/>
        <end position="297"/>
    </location>
</feature>
<keyword evidence="2" id="KW-0812">Transmembrane</keyword>
<evidence type="ECO:0000256" key="1">
    <source>
        <dbReference type="SAM" id="MobiDB-lite"/>
    </source>
</evidence>
<comment type="caution">
    <text evidence="3">The sequence shown here is derived from an EMBL/GenBank/DDBJ whole genome shotgun (WGS) entry which is preliminary data.</text>
</comment>
<dbReference type="RefSeq" id="WP_183304088.1">
    <property type="nucleotide sequence ID" value="NZ_JACIFD010000001.1"/>
</dbReference>